<keyword evidence="1" id="KW-0193">Cuticle</keyword>
<name>A0A034WP53_BACDO</name>
<evidence type="ECO:0000313" key="3">
    <source>
        <dbReference type="EMBL" id="JAC55970.1"/>
    </source>
</evidence>
<dbReference type="OrthoDB" id="8195082at2759"/>
<proteinExistence type="predicted"/>
<dbReference type="GO" id="GO:0062129">
    <property type="term" value="C:chitin-based extracellular matrix"/>
    <property type="evidence" value="ECO:0007669"/>
    <property type="project" value="TreeGrafter"/>
</dbReference>
<dbReference type="PROSITE" id="PS51155">
    <property type="entry name" value="CHIT_BIND_RR_2"/>
    <property type="match status" value="1"/>
</dbReference>
<dbReference type="PANTHER" id="PTHR10380:SF232">
    <property type="entry name" value="PUPAL CUTICLE PROTEIN EDG-84A-LIKE PROTEIN"/>
    <property type="match status" value="1"/>
</dbReference>
<evidence type="ECO:0000256" key="1">
    <source>
        <dbReference type="PROSITE-ProRule" id="PRU00497"/>
    </source>
</evidence>
<evidence type="ECO:0000256" key="2">
    <source>
        <dbReference type="SAM" id="SignalP"/>
    </source>
</evidence>
<dbReference type="EMBL" id="GAKP01002982">
    <property type="protein sequence ID" value="JAC55970.1"/>
    <property type="molecule type" value="Transcribed_RNA"/>
</dbReference>
<keyword evidence="2" id="KW-0732">Signal</keyword>
<feature type="chain" id="PRO_5044538123" evidence="2">
    <location>
        <begin position="18"/>
        <end position="142"/>
    </location>
</feature>
<dbReference type="GeneID" id="105226841"/>
<dbReference type="InterPro" id="IPR000618">
    <property type="entry name" value="Insect_cuticle"/>
</dbReference>
<dbReference type="PANTHER" id="PTHR10380">
    <property type="entry name" value="CUTICLE PROTEIN"/>
    <property type="match status" value="1"/>
</dbReference>
<dbReference type="RefSeq" id="XP_011204234.2">
    <property type="nucleotide sequence ID" value="XM_011205932.4"/>
</dbReference>
<dbReference type="GO" id="GO:0008010">
    <property type="term" value="F:structural constituent of chitin-based larval cuticle"/>
    <property type="evidence" value="ECO:0007669"/>
    <property type="project" value="TreeGrafter"/>
</dbReference>
<reference evidence="3" key="1">
    <citation type="journal article" date="2014" name="BMC Genomics">
        <title>Characterizing the developmental transcriptome of the oriental fruit fly, Bactrocera dorsalis (Diptera: Tephritidae) through comparative genomic analysis with Drosophila melanogaster utilizing modENCODE datasets.</title>
        <authorList>
            <person name="Geib S.M."/>
            <person name="Calla B."/>
            <person name="Hall B."/>
            <person name="Hou S."/>
            <person name="Manoukis N.C."/>
        </authorList>
    </citation>
    <scope>NUCLEOTIDE SEQUENCE</scope>
    <source>
        <strain evidence="3">Punador</strain>
    </source>
</reference>
<organism evidence="3">
    <name type="scientific">Bactrocera dorsalis</name>
    <name type="common">Oriental fruit fly</name>
    <name type="synonym">Dacus dorsalis</name>
    <dbReference type="NCBI Taxonomy" id="27457"/>
    <lineage>
        <taxon>Eukaryota</taxon>
        <taxon>Metazoa</taxon>
        <taxon>Ecdysozoa</taxon>
        <taxon>Arthropoda</taxon>
        <taxon>Hexapoda</taxon>
        <taxon>Insecta</taxon>
        <taxon>Pterygota</taxon>
        <taxon>Neoptera</taxon>
        <taxon>Endopterygota</taxon>
        <taxon>Diptera</taxon>
        <taxon>Brachycera</taxon>
        <taxon>Muscomorpha</taxon>
        <taxon>Tephritoidea</taxon>
        <taxon>Tephritidae</taxon>
        <taxon>Bactrocera</taxon>
        <taxon>Bactrocera</taxon>
    </lineage>
</organism>
<dbReference type="AlphaFoldDB" id="A0A034WP53"/>
<protein>
    <submittedName>
        <fullName evidence="3">Uncharacterized protein</fullName>
    </submittedName>
</protein>
<sequence>MLKFILVACLFVQIAVAAPLDQAEAEEKAELERIQNESAQYSYGSNIEDNINDGAIQREETRDGTKVKGMYSYRDGYVMRTVYYEADENGYRVVKEDTQEIGDGPQFDENGEATVEGSLIPKYSIRLDKSDNEKHYKDSRTN</sequence>
<dbReference type="Pfam" id="PF00379">
    <property type="entry name" value="Chitin_bind_4"/>
    <property type="match status" value="1"/>
</dbReference>
<feature type="signal peptide" evidence="2">
    <location>
        <begin position="1"/>
        <end position="17"/>
    </location>
</feature>
<dbReference type="KEGG" id="bdr:105226841"/>
<accession>A0A034WP53</accession>
<dbReference type="InterPro" id="IPR050468">
    <property type="entry name" value="Cuticle_Struct_Prot"/>
</dbReference>